<dbReference type="OrthoDB" id="5488434at2"/>
<evidence type="ECO:0000256" key="1">
    <source>
        <dbReference type="ARBA" id="ARBA00006962"/>
    </source>
</evidence>
<gene>
    <name evidence="7" type="ORF">SAMN05660464_0879</name>
</gene>
<dbReference type="AlphaFoldDB" id="A0A1I5JMP1"/>
<dbReference type="InterPro" id="IPR010610">
    <property type="entry name" value="EryCIII-like_C"/>
</dbReference>
<feature type="region of interest" description="Disordered" evidence="4">
    <location>
        <begin position="182"/>
        <end position="211"/>
    </location>
</feature>
<dbReference type="STRING" id="1523247.SAMN05660464_0879"/>
<dbReference type="RefSeq" id="WP_091107112.1">
    <property type="nucleotide sequence ID" value="NZ_FOWQ01000001.1"/>
</dbReference>
<dbReference type="SUPFAM" id="SSF53756">
    <property type="entry name" value="UDP-Glycosyltransferase/glycogen phosphorylase"/>
    <property type="match status" value="1"/>
</dbReference>
<dbReference type="InterPro" id="IPR050426">
    <property type="entry name" value="Glycosyltransferase_28"/>
</dbReference>
<evidence type="ECO:0000313" key="8">
    <source>
        <dbReference type="Proteomes" id="UP000198857"/>
    </source>
</evidence>
<dbReference type="PANTHER" id="PTHR48050:SF13">
    <property type="entry name" value="STEROL 3-BETA-GLUCOSYLTRANSFERASE UGT80A2"/>
    <property type="match status" value="1"/>
</dbReference>
<dbReference type="EMBL" id="FOWQ01000001">
    <property type="protein sequence ID" value="SFO74062.1"/>
    <property type="molecule type" value="Genomic_DNA"/>
</dbReference>
<dbReference type="InterPro" id="IPR048284">
    <property type="entry name" value="EryCIII-like_N"/>
</dbReference>
<proteinExistence type="inferred from homology"/>
<keyword evidence="2" id="KW-0328">Glycosyltransferase</keyword>
<comment type="similarity">
    <text evidence="1">Belongs to the glycosyltransferase 28 family.</text>
</comment>
<keyword evidence="8" id="KW-1185">Reference proteome</keyword>
<dbReference type="Proteomes" id="UP000198857">
    <property type="component" value="Unassembled WGS sequence"/>
</dbReference>
<evidence type="ECO:0000256" key="2">
    <source>
        <dbReference type="ARBA" id="ARBA00022676"/>
    </source>
</evidence>
<dbReference type="PANTHER" id="PTHR48050">
    <property type="entry name" value="STEROL 3-BETA-GLUCOSYLTRANSFERASE"/>
    <property type="match status" value="1"/>
</dbReference>
<dbReference type="Pfam" id="PF21036">
    <property type="entry name" value="EryCIII-like_N"/>
    <property type="match status" value="1"/>
</dbReference>
<name>A0A1I5JMP1_9ACTN</name>
<evidence type="ECO:0000256" key="3">
    <source>
        <dbReference type="ARBA" id="ARBA00022679"/>
    </source>
</evidence>
<dbReference type="Pfam" id="PF06722">
    <property type="entry name" value="EryCIII-like_C"/>
    <property type="match status" value="1"/>
</dbReference>
<protein>
    <submittedName>
        <fullName evidence="7">UDP:flavonoid glycosyltransferase YjiC, YdhE family</fullName>
    </submittedName>
</protein>
<dbReference type="GO" id="GO:0016757">
    <property type="term" value="F:glycosyltransferase activity"/>
    <property type="evidence" value="ECO:0007669"/>
    <property type="project" value="UniProtKB-KW"/>
</dbReference>
<evidence type="ECO:0000259" key="6">
    <source>
        <dbReference type="Pfam" id="PF21036"/>
    </source>
</evidence>
<organism evidence="7 8">
    <name type="scientific">Geodermatophilus dictyosporus</name>
    <dbReference type="NCBI Taxonomy" id="1523247"/>
    <lineage>
        <taxon>Bacteria</taxon>
        <taxon>Bacillati</taxon>
        <taxon>Actinomycetota</taxon>
        <taxon>Actinomycetes</taxon>
        <taxon>Geodermatophilales</taxon>
        <taxon>Geodermatophilaceae</taxon>
        <taxon>Geodermatophilus</taxon>
    </lineage>
</organism>
<sequence length="375" mass="38987">MRVLLVASPMVGHVLPLVPLAGALRDAGHDVLVATAADAVAPARAAGLEVRDVAPGFDIRRVFLPTALRHPVLAVRSARGDPGTVLVGHLFAPVADRMADRLVRLADEWRPDLVVHEPLAVAGSLVAARRGVPVVLVDMALFDARELRDSAAARLGPVLRRHGVDHVPAVAEVLVTAPPSVTRASRGRPMRHVPVAGDRPAPEELTRPGPRPRVIVTRSTVDDPRPDPMMRRVAAAAADADVDVVLVRPDRRTARAQLPPNVTVVDWLPFATVFPAAGGVVHHGGAGTLLTALAAGVPQLVVPGAGDRTVHARLVAARGAGLAVPAGEITAAHLERLVSDPGLARAAREVAAEIAAMPAPREVAGQLTALLGALP</sequence>
<feature type="domain" description="Erythromycin biosynthesis protein CIII-like C-terminal" evidence="5">
    <location>
        <begin position="233"/>
        <end position="370"/>
    </location>
</feature>
<evidence type="ECO:0000313" key="7">
    <source>
        <dbReference type="EMBL" id="SFO74062.1"/>
    </source>
</evidence>
<accession>A0A1I5JMP1</accession>
<feature type="domain" description="Erythromycin biosynthesis protein CIII-like N-terminal" evidence="6">
    <location>
        <begin position="23"/>
        <end position="217"/>
    </location>
</feature>
<dbReference type="Gene3D" id="3.40.50.2000">
    <property type="entry name" value="Glycogen Phosphorylase B"/>
    <property type="match status" value="2"/>
</dbReference>
<reference evidence="8" key="1">
    <citation type="submission" date="2016-10" db="EMBL/GenBank/DDBJ databases">
        <authorList>
            <person name="Varghese N."/>
            <person name="Submissions S."/>
        </authorList>
    </citation>
    <scope>NUCLEOTIDE SEQUENCE [LARGE SCALE GENOMIC DNA]</scope>
    <source>
        <strain evidence="8">DSM 44208</strain>
    </source>
</reference>
<evidence type="ECO:0000259" key="5">
    <source>
        <dbReference type="Pfam" id="PF06722"/>
    </source>
</evidence>
<keyword evidence="3 7" id="KW-0808">Transferase</keyword>
<evidence type="ECO:0000256" key="4">
    <source>
        <dbReference type="SAM" id="MobiDB-lite"/>
    </source>
</evidence>